<dbReference type="AlphaFoldDB" id="A0AAN9EY09"/>
<protein>
    <recommendedName>
        <fullName evidence="18">Two-component response regulator</fullName>
    </recommendedName>
</protein>
<keyword evidence="6" id="KW-0805">Transcription regulation</keyword>
<evidence type="ECO:0000256" key="2">
    <source>
        <dbReference type="ARBA" id="ARBA00006015"/>
    </source>
</evidence>
<feature type="domain" description="HTH myb-type" evidence="15">
    <location>
        <begin position="290"/>
        <end position="347"/>
    </location>
</feature>
<dbReference type="InterPro" id="IPR009057">
    <property type="entry name" value="Homeodomain-like_sf"/>
</dbReference>
<evidence type="ECO:0000313" key="17">
    <source>
        <dbReference type="Proteomes" id="UP001359559"/>
    </source>
</evidence>
<evidence type="ECO:0000256" key="3">
    <source>
        <dbReference type="ARBA" id="ARBA00022553"/>
    </source>
</evidence>
<comment type="similarity">
    <text evidence="2">Belongs to the ARR family. Type-B subfamily.</text>
</comment>
<dbReference type="InterPro" id="IPR001789">
    <property type="entry name" value="Sig_transdc_resp-reg_receiver"/>
</dbReference>
<dbReference type="InterPro" id="IPR001005">
    <property type="entry name" value="SANT/Myb"/>
</dbReference>
<evidence type="ECO:0008006" key="18">
    <source>
        <dbReference type="Google" id="ProtNLM"/>
    </source>
</evidence>
<dbReference type="InterPro" id="IPR017053">
    <property type="entry name" value="Response_reg_B-typ_pln"/>
</dbReference>
<keyword evidence="4" id="KW-0932">Cytokinin signaling pathway</keyword>
<dbReference type="Pfam" id="PF00249">
    <property type="entry name" value="Myb_DNA-binding"/>
    <property type="match status" value="1"/>
</dbReference>
<dbReference type="SUPFAM" id="SSF46689">
    <property type="entry name" value="Homeodomain-like"/>
    <property type="match status" value="1"/>
</dbReference>
<feature type="transmembrane region" description="Helical" evidence="13">
    <location>
        <begin position="49"/>
        <end position="72"/>
    </location>
</feature>
<feature type="compositionally biased region" description="Basic and acidic residues" evidence="12">
    <location>
        <begin position="245"/>
        <end position="254"/>
    </location>
</feature>
<dbReference type="Gene3D" id="1.10.10.60">
    <property type="entry name" value="Homeodomain-like"/>
    <property type="match status" value="1"/>
</dbReference>
<keyword evidence="10" id="KW-0539">Nucleus</keyword>
<keyword evidence="5" id="KW-0902">Two-component regulatory system</keyword>
<evidence type="ECO:0000256" key="11">
    <source>
        <dbReference type="PROSITE-ProRule" id="PRU00169"/>
    </source>
</evidence>
<accession>A0AAN9EY09</accession>
<dbReference type="EMBL" id="JAYKXN010000008">
    <property type="protein sequence ID" value="KAK7264676.1"/>
    <property type="molecule type" value="Genomic_DNA"/>
</dbReference>
<dbReference type="PANTHER" id="PTHR43874:SF67">
    <property type="entry name" value="TWO-COMPONENT RESPONSE REGULATOR ARR2"/>
    <property type="match status" value="1"/>
</dbReference>
<dbReference type="CDD" id="cd17584">
    <property type="entry name" value="REC_typeB_ARR-like"/>
    <property type="match status" value="1"/>
</dbReference>
<dbReference type="InterPro" id="IPR017930">
    <property type="entry name" value="Myb_dom"/>
</dbReference>
<evidence type="ECO:0000256" key="6">
    <source>
        <dbReference type="ARBA" id="ARBA00023015"/>
    </source>
</evidence>
<keyword evidence="13" id="KW-1133">Transmembrane helix</keyword>
<evidence type="ECO:0000256" key="5">
    <source>
        <dbReference type="ARBA" id="ARBA00023012"/>
    </source>
</evidence>
<evidence type="ECO:0000256" key="7">
    <source>
        <dbReference type="ARBA" id="ARBA00023125"/>
    </source>
</evidence>
<gene>
    <name evidence="16" type="ORF">RJT34_32286</name>
</gene>
<keyword evidence="8" id="KW-0010">Activator</keyword>
<comment type="subcellular location">
    <subcellularLocation>
        <location evidence="1">Nucleus</location>
    </subcellularLocation>
</comment>
<dbReference type="InterPro" id="IPR011006">
    <property type="entry name" value="CheY-like_superfamily"/>
</dbReference>
<keyword evidence="3 11" id="KW-0597">Phosphoprotein</keyword>
<dbReference type="GO" id="GO:0009736">
    <property type="term" value="P:cytokinin-activated signaling pathway"/>
    <property type="evidence" value="ECO:0007669"/>
    <property type="project" value="UniProtKB-KW"/>
</dbReference>
<feature type="domain" description="Response regulatory" evidence="14">
    <location>
        <begin position="112"/>
        <end position="227"/>
    </location>
</feature>
<dbReference type="Proteomes" id="UP001359559">
    <property type="component" value="Unassembled WGS sequence"/>
</dbReference>
<dbReference type="FunFam" id="3.40.50.2300:FF:000408">
    <property type="entry name" value="Two-component response regulator"/>
    <property type="match status" value="1"/>
</dbReference>
<organism evidence="16 17">
    <name type="scientific">Clitoria ternatea</name>
    <name type="common">Butterfly pea</name>
    <dbReference type="NCBI Taxonomy" id="43366"/>
    <lineage>
        <taxon>Eukaryota</taxon>
        <taxon>Viridiplantae</taxon>
        <taxon>Streptophyta</taxon>
        <taxon>Embryophyta</taxon>
        <taxon>Tracheophyta</taxon>
        <taxon>Spermatophyta</taxon>
        <taxon>Magnoliopsida</taxon>
        <taxon>eudicotyledons</taxon>
        <taxon>Gunneridae</taxon>
        <taxon>Pentapetalae</taxon>
        <taxon>rosids</taxon>
        <taxon>fabids</taxon>
        <taxon>Fabales</taxon>
        <taxon>Fabaceae</taxon>
        <taxon>Papilionoideae</taxon>
        <taxon>50 kb inversion clade</taxon>
        <taxon>NPAAA clade</taxon>
        <taxon>indigoferoid/millettioid clade</taxon>
        <taxon>Phaseoleae</taxon>
        <taxon>Clitoria</taxon>
    </lineage>
</organism>
<evidence type="ECO:0000256" key="1">
    <source>
        <dbReference type="ARBA" id="ARBA00004123"/>
    </source>
</evidence>
<evidence type="ECO:0000256" key="9">
    <source>
        <dbReference type="ARBA" id="ARBA00023163"/>
    </source>
</evidence>
<reference evidence="16 17" key="1">
    <citation type="submission" date="2024-01" db="EMBL/GenBank/DDBJ databases">
        <title>The genomes of 5 underutilized Papilionoideae crops provide insights into root nodulation and disease resistance.</title>
        <authorList>
            <person name="Yuan L."/>
        </authorList>
    </citation>
    <scope>NUCLEOTIDE SEQUENCE [LARGE SCALE GENOMIC DNA]</scope>
    <source>
        <strain evidence="16">LY-2023</strain>
        <tissue evidence="16">Leaf</tissue>
    </source>
</reference>
<dbReference type="SUPFAM" id="SSF52172">
    <property type="entry name" value="CheY-like"/>
    <property type="match status" value="1"/>
</dbReference>
<keyword evidence="13" id="KW-0472">Membrane</keyword>
<dbReference type="Pfam" id="PF00072">
    <property type="entry name" value="Response_reg"/>
    <property type="match status" value="1"/>
</dbReference>
<comment type="caution">
    <text evidence="16">The sequence shown here is derived from an EMBL/GenBank/DDBJ whole genome shotgun (WGS) entry which is preliminary data.</text>
</comment>
<dbReference type="PROSITE" id="PS50110">
    <property type="entry name" value="RESPONSE_REGULATORY"/>
    <property type="match status" value="1"/>
</dbReference>
<evidence type="ECO:0000256" key="10">
    <source>
        <dbReference type="ARBA" id="ARBA00023242"/>
    </source>
</evidence>
<evidence type="ECO:0000313" key="16">
    <source>
        <dbReference type="EMBL" id="KAK7264676.1"/>
    </source>
</evidence>
<name>A0AAN9EY09_CLITE</name>
<dbReference type="Gene3D" id="3.40.50.2300">
    <property type="match status" value="1"/>
</dbReference>
<dbReference type="NCBIfam" id="TIGR01557">
    <property type="entry name" value="myb_SHAQKYF"/>
    <property type="match status" value="1"/>
</dbReference>
<keyword evidence="17" id="KW-1185">Reference proteome</keyword>
<feature type="modified residue" description="4-aspartylphosphate" evidence="11">
    <location>
        <position position="163"/>
    </location>
</feature>
<dbReference type="SMART" id="SM00448">
    <property type="entry name" value="REC"/>
    <property type="match status" value="1"/>
</dbReference>
<dbReference type="PANTHER" id="PTHR43874">
    <property type="entry name" value="TWO-COMPONENT RESPONSE REGULATOR"/>
    <property type="match status" value="1"/>
</dbReference>
<keyword evidence="7" id="KW-0238">DNA-binding</keyword>
<feature type="region of interest" description="Disordered" evidence="12">
    <location>
        <begin position="233"/>
        <end position="288"/>
    </location>
</feature>
<sequence>MEGFSISTSKIRFLFLSSPIPSLRFVELRGERQKKLLNLKYVKRRHCRVVLFLFVFCYCFCYYWVGLGWVWFGSPNRSMNLTNGKGSMSTVTTTSVVKSTDAVSDQFPVGLRVLVVDDDPTCLMILERMLRTCLYEVTKCNRAEAALSLLRENKNGFDIVISDVHMPDMDGFKLLEHIGLEMDLPVIMMSADDGKNVVMKGVTHGACDYLIKPVRIEALKNIWQHVVRKRKNEWKDTEQSGSAEEGDRQPKASDDADYSSSANEGSWRNSKKRREEEEEVEERDDSSTLKKPRVVWSVELHQQFVAAVDQLGIDKAVPKKILELMNVPGLTRENVASHLQKYRLYLRRLSGVSQHQNNLNNSFLSSQEATFGTIATINGIDLQTLAAAGQLPAQSLATLQAAGLGRSAAKAGAPMPLMDQRNLFSFENPRIRFGEGQQQHLSTSKPMNLLHGIPTNMEPKQLANLHQSTQSLGSLNVRVNAPGAQNNPLLMQMAQSQPRAQMLGENTGPRVPRHPSSLGQHTISNGISNGILSRNGIAGSNRGPAFNPAPQSSSLLNFPMNQTSEMSVSNTFPLGSSPGISSISTKGSFQEEVTSGIKASSAFPSYDIFNELRHQKSRDWEINPGLTTYDASRHANSLQSTIDVSPSVLVHQGFSSTQQTSQSRDATMIGKTMFSMGDGLEQGNLQNSGQHLNPLLLDNSMRVKAERIPGSLFPEHYGQEDLMSALLKQQEGIGPAENDFDFDGYSLDNIPVIWLMSNILQSSGSSLDAQDLE</sequence>
<keyword evidence="13" id="KW-0812">Transmembrane</keyword>
<dbReference type="InterPro" id="IPR045279">
    <property type="entry name" value="ARR-like"/>
</dbReference>
<keyword evidence="9" id="KW-0804">Transcription</keyword>
<dbReference type="FunFam" id="1.10.10.60:FF:000007">
    <property type="entry name" value="Two-component response regulator"/>
    <property type="match status" value="1"/>
</dbReference>
<dbReference type="GO" id="GO:0005634">
    <property type="term" value="C:nucleus"/>
    <property type="evidence" value="ECO:0007669"/>
    <property type="project" value="UniProtKB-SubCell"/>
</dbReference>
<evidence type="ECO:0000256" key="4">
    <source>
        <dbReference type="ARBA" id="ARBA00022864"/>
    </source>
</evidence>
<dbReference type="GO" id="GO:0000160">
    <property type="term" value="P:phosphorelay signal transduction system"/>
    <property type="evidence" value="ECO:0007669"/>
    <property type="project" value="UniProtKB-KW"/>
</dbReference>
<dbReference type="GO" id="GO:0003677">
    <property type="term" value="F:DNA binding"/>
    <property type="evidence" value="ECO:0007669"/>
    <property type="project" value="UniProtKB-KW"/>
</dbReference>
<dbReference type="GO" id="GO:0003700">
    <property type="term" value="F:DNA-binding transcription factor activity"/>
    <property type="evidence" value="ECO:0007669"/>
    <property type="project" value="InterPro"/>
</dbReference>
<evidence type="ECO:0000256" key="13">
    <source>
        <dbReference type="SAM" id="Phobius"/>
    </source>
</evidence>
<evidence type="ECO:0000259" key="15">
    <source>
        <dbReference type="PROSITE" id="PS51294"/>
    </source>
</evidence>
<proteinExistence type="inferred from homology"/>
<evidence type="ECO:0000259" key="14">
    <source>
        <dbReference type="PROSITE" id="PS50110"/>
    </source>
</evidence>
<evidence type="ECO:0000256" key="8">
    <source>
        <dbReference type="ARBA" id="ARBA00023159"/>
    </source>
</evidence>
<dbReference type="PROSITE" id="PS51294">
    <property type="entry name" value="HTH_MYB"/>
    <property type="match status" value="1"/>
</dbReference>
<dbReference type="PIRSF" id="PIRSF036392">
    <property type="entry name" value="RR_ARR_type-B"/>
    <property type="match status" value="1"/>
</dbReference>
<dbReference type="InterPro" id="IPR006447">
    <property type="entry name" value="Myb_dom_plants"/>
</dbReference>
<evidence type="ECO:0000256" key="12">
    <source>
        <dbReference type="SAM" id="MobiDB-lite"/>
    </source>
</evidence>